<dbReference type="Gene3D" id="3.40.50.1110">
    <property type="entry name" value="SGNH hydrolase"/>
    <property type="match status" value="1"/>
</dbReference>
<evidence type="ECO:0000313" key="5">
    <source>
        <dbReference type="EMBL" id="RDI65157.1"/>
    </source>
</evidence>
<evidence type="ECO:0000256" key="2">
    <source>
        <dbReference type="PIRSR" id="PIRSR637460-2"/>
    </source>
</evidence>
<dbReference type="CDD" id="cd01823">
    <property type="entry name" value="SEST_like"/>
    <property type="match status" value="1"/>
</dbReference>
<comment type="caution">
    <text evidence="5">The sequence shown here is derived from an EMBL/GenBank/DDBJ whole genome shotgun (WGS) entry which is preliminary data.</text>
</comment>
<accession>A0A370I338</accession>
<feature type="disulfide bond" evidence="2">
    <location>
        <begin position="204"/>
        <end position="251"/>
    </location>
</feature>
<keyword evidence="2" id="KW-1015">Disulfide bond</keyword>
<dbReference type="PANTHER" id="PTHR37981:SF1">
    <property type="entry name" value="SGNH HYDROLASE-TYPE ESTERASE DOMAIN-CONTAINING PROTEIN"/>
    <property type="match status" value="1"/>
</dbReference>
<dbReference type="InterPro" id="IPR013830">
    <property type="entry name" value="SGNH_hydro"/>
</dbReference>
<protein>
    <submittedName>
        <fullName evidence="5">GDSL-like lipase/acylhydrolase family protein</fullName>
    </submittedName>
</protein>
<proteinExistence type="predicted"/>
<dbReference type="EMBL" id="QQBC01000006">
    <property type="protein sequence ID" value="RDI65157.1"/>
    <property type="molecule type" value="Genomic_DNA"/>
</dbReference>
<dbReference type="AlphaFoldDB" id="A0A370I338"/>
<keyword evidence="5" id="KW-0378">Hydrolase</keyword>
<feature type="chain" id="PRO_5016818540" evidence="3">
    <location>
        <begin position="26"/>
        <end position="296"/>
    </location>
</feature>
<feature type="disulfide bond" evidence="2">
    <location>
        <begin position="53"/>
        <end position="77"/>
    </location>
</feature>
<evidence type="ECO:0000313" key="6">
    <source>
        <dbReference type="Proteomes" id="UP000254869"/>
    </source>
</evidence>
<dbReference type="Proteomes" id="UP000254869">
    <property type="component" value="Unassembled WGS sequence"/>
</dbReference>
<dbReference type="GO" id="GO:0019433">
    <property type="term" value="P:triglyceride catabolic process"/>
    <property type="evidence" value="ECO:0007669"/>
    <property type="project" value="TreeGrafter"/>
</dbReference>
<dbReference type="PANTHER" id="PTHR37981">
    <property type="entry name" value="LIPASE 2"/>
    <property type="match status" value="1"/>
</dbReference>
<dbReference type="SUPFAM" id="SSF52266">
    <property type="entry name" value="SGNH hydrolase"/>
    <property type="match status" value="1"/>
</dbReference>
<gene>
    <name evidence="5" type="ORF">DFR76_10625</name>
</gene>
<reference evidence="5 6" key="1">
    <citation type="submission" date="2018-07" db="EMBL/GenBank/DDBJ databases">
        <title>Genomic Encyclopedia of Type Strains, Phase IV (KMG-IV): sequencing the most valuable type-strain genomes for metagenomic binning, comparative biology and taxonomic classification.</title>
        <authorList>
            <person name="Goeker M."/>
        </authorList>
    </citation>
    <scope>NUCLEOTIDE SEQUENCE [LARGE SCALE GENOMIC DNA]</scope>
    <source>
        <strain evidence="5 6">DSM 44290</strain>
    </source>
</reference>
<feature type="disulfide bond" evidence="2">
    <location>
        <begin position="132"/>
        <end position="150"/>
    </location>
</feature>
<dbReference type="RefSeq" id="WP_068009874.1">
    <property type="nucleotide sequence ID" value="NZ_QQBC01000006.1"/>
</dbReference>
<keyword evidence="6" id="KW-1185">Reference proteome</keyword>
<evidence type="ECO:0000256" key="3">
    <source>
        <dbReference type="SAM" id="SignalP"/>
    </source>
</evidence>
<dbReference type="STRING" id="1210086.GCA_001613105_07969"/>
<dbReference type="GO" id="GO:0004806">
    <property type="term" value="F:triacylglycerol lipase activity"/>
    <property type="evidence" value="ECO:0007669"/>
    <property type="project" value="TreeGrafter"/>
</dbReference>
<feature type="active site" description="Nucleophile" evidence="1">
    <location>
        <position position="38"/>
    </location>
</feature>
<evidence type="ECO:0000256" key="1">
    <source>
        <dbReference type="PIRSR" id="PIRSR637460-1"/>
    </source>
</evidence>
<feature type="signal peptide" evidence="3">
    <location>
        <begin position="1"/>
        <end position="25"/>
    </location>
</feature>
<dbReference type="Pfam" id="PF13472">
    <property type="entry name" value="Lipase_GDSL_2"/>
    <property type="match status" value="1"/>
</dbReference>
<dbReference type="InterPro" id="IPR036514">
    <property type="entry name" value="SGNH_hydro_sf"/>
</dbReference>
<dbReference type="InterPro" id="IPR037460">
    <property type="entry name" value="SEST-like"/>
</dbReference>
<evidence type="ECO:0000259" key="4">
    <source>
        <dbReference type="Pfam" id="PF13472"/>
    </source>
</evidence>
<sequence length="296" mass="30336">MPTSRPITVFLAALALTATAALAHAQPDRTHYVALGSSYAAGPGIEPTIDLGCARSGANYAHRLARSLDLDLVDVTCSGATTADVLTHAQHLATGTTVPPQIEAVTPDTDLVTVTIGGNDLGLIGGMIADSCPAIADGAPALRDPASKVCSAALGHRKDPAPSDFADVRHALGEIVRRVHEIAPAATVLLVEYLPALDARATTCPAIPLSEHDAHTARRGWEGLIASTRAAAEQQGATSVTVPDAEAHTACGADPWIGGFHNPLATGPLSLVSSYHPTEAGMAAVATRLDELVRAD</sequence>
<feature type="domain" description="SGNH hydrolase-type esterase" evidence="4">
    <location>
        <begin position="34"/>
        <end position="284"/>
    </location>
</feature>
<feature type="active site" evidence="1">
    <location>
        <position position="276"/>
    </location>
</feature>
<organism evidence="5 6">
    <name type="scientific">Nocardia pseudobrasiliensis</name>
    <dbReference type="NCBI Taxonomy" id="45979"/>
    <lineage>
        <taxon>Bacteria</taxon>
        <taxon>Bacillati</taxon>
        <taxon>Actinomycetota</taxon>
        <taxon>Actinomycetes</taxon>
        <taxon>Mycobacteriales</taxon>
        <taxon>Nocardiaceae</taxon>
        <taxon>Nocardia</taxon>
    </lineage>
</organism>
<name>A0A370I338_9NOCA</name>
<keyword evidence="3" id="KW-0732">Signal</keyword>